<gene>
    <name evidence="1" type="ORF">O1611_g9688</name>
</gene>
<accession>A0ACC2J6E9</accession>
<reference evidence="1" key="1">
    <citation type="submission" date="2022-12" db="EMBL/GenBank/DDBJ databases">
        <title>Genome Sequence of Lasiodiplodia mahajangana.</title>
        <authorList>
            <person name="Buettner E."/>
        </authorList>
    </citation>
    <scope>NUCLEOTIDE SEQUENCE</scope>
    <source>
        <strain evidence="1">VT137</strain>
    </source>
</reference>
<proteinExistence type="predicted"/>
<comment type="caution">
    <text evidence="1">The sequence shown here is derived from an EMBL/GenBank/DDBJ whole genome shotgun (WGS) entry which is preliminary data.</text>
</comment>
<name>A0ACC2J6E9_9PEZI</name>
<organism evidence="1 2">
    <name type="scientific">Lasiodiplodia mahajangana</name>
    <dbReference type="NCBI Taxonomy" id="1108764"/>
    <lineage>
        <taxon>Eukaryota</taxon>
        <taxon>Fungi</taxon>
        <taxon>Dikarya</taxon>
        <taxon>Ascomycota</taxon>
        <taxon>Pezizomycotina</taxon>
        <taxon>Dothideomycetes</taxon>
        <taxon>Dothideomycetes incertae sedis</taxon>
        <taxon>Botryosphaeriales</taxon>
        <taxon>Botryosphaeriaceae</taxon>
        <taxon>Lasiodiplodia</taxon>
    </lineage>
</organism>
<keyword evidence="2" id="KW-1185">Reference proteome</keyword>
<evidence type="ECO:0000313" key="1">
    <source>
        <dbReference type="EMBL" id="KAJ8123048.1"/>
    </source>
</evidence>
<sequence length="271" mass="30287">MPSKTRKLEQTTKLIRTLVKNKALLYKCLIKGTDEEDQCRRILMEKILAVIEDERFQTWPQIKAWALKNYHRQLRKGRGYQTQKSGCSPRVSFEDLVLVVRTSEIATNVHKLLNSVIDAVGTRELTGICQHVLTGGGLPEDLKSLIFTQEFFGIWETHVKKATSNPDAENINTTEDGPAGRREHEERVISIRRPNADQVQSPAAEGAHMAEKEPEHPPGPAPIVRSFADFNVVLQAASATPDPDPRAEVLSGRATLELRVALNRTATPMLP</sequence>
<dbReference type="EMBL" id="JAPUUL010003421">
    <property type="protein sequence ID" value="KAJ8123048.1"/>
    <property type="molecule type" value="Genomic_DNA"/>
</dbReference>
<evidence type="ECO:0000313" key="2">
    <source>
        <dbReference type="Proteomes" id="UP001153332"/>
    </source>
</evidence>
<protein>
    <submittedName>
        <fullName evidence="1">Uncharacterized protein</fullName>
    </submittedName>
</protein>
<dbReference type="Proteomes" id="UP001153332">
    <property type="component" value="Unassembled WGS sequence"/>
</dbReference>